<evidence type="ECO:0000256" key="3">
    <source>
        <dbReference type="ARBA" id="ARBA00022884"/>
    </source>
</evidence>
<proteinExistence type="predicted"/>
<dbReference type="Pfam" id="PF09750">
    <property type="entry name" value="DRY_EERY"/>
    <property type="match status" value="1"/>
</dbReference>
<keyword evidence="1" id="KW-0507">mRNA processing</keyword>
<name>A0AAD5XKP2_9FUNG</name>
<feature type="region of interest" description="Disordered" evidence="7">
    <location>
        <begin position="274"/>
        <end position="319"/>
    </location>
</feature>
<keyword evidence="5" id="KW-0804">Transcription</keyword>
<organism evidence="9 10">
    <name type="scientific">Geranomyces variabilis</name>
    <dbReference type="NCBI Taxonomy" id="109894"/>
    <lineage>
        <taxon>Eukaryota</taxon>
        <taxon>Fungi</taxon>
        <taxon>Fungi incertae sedis</taxon>
        <taxon>Chytridiomycota</taxon>
        <taxon>Chytridiomycota incertae sedis</taxon>
        <taxon>Chytridiomycetes</taxon>
        <taxon>Spizellomycetales</taxon>
        <taxon>Powellomycetaceae</taxon>
        <taxon>Geranomyces</taxon>
    </lineage>
</organism>
<evidence type="ECO:0000256" key="1">
    <source>
        <dbReference type="ARBA" id="ARBA00022664"/>
    </source>
</evidence>
<dbReference type="EMBL" id="JADGJQ010000051">
    <property type="protein sequence ID" value="KAJ3175526.1"/>
    <property type="molecule type" value="Genomic_DNA"/>
</dbReference>
<evidence type="ECO:0000256" key="7">
    <source>
        <dbReference type="SAM" id="MobiDB-lite"/>
    </source>
</evidence>
<dbReference type="SUPFAM" id="SSF109905">
    <property type="entry name" value="Surp module (SWAP domain)"/>
    <property type="match status" value="2"/>
</dbReference>
<accession>A0AAD5XKP2</accession>
<evidence type="ECO:0000256" key="4">
    <source>
        <dbReference type="ARBA" id="ARBA00023015"/>
    </source>
</evidence>
<feature type="domain" description="SURP motif" evidence="8">
    <location>
        <begin position="213"/>
        <end position="256"/>
    </location>
</feature>
<feature type="region of interest" description="Disordered" evidence="7">
    <location>
        <begin position="425"/>
        <end position="468"/>
    </location>
</feature>
<feature type="domain" description="SURP motif" evidence="8">
    <location>
        <begin position="361"/>
        <end position="403"/>
    </location>
</feature>
<dbReference type="Pfam" id="PF01805">
    <property type="entry name" value="Surp"/>
    <property type="match status" value="2"/>
</dbReference>
<dbReference type="SMART" id="SM00648">
    <property type="entry name" value="SWAP"/>
    <property type="match status" value="2"/>
</dbReference>
<dbReference type="Gene3D" id="1.10.10.790">
    <property type="entry name" value="Surp module"/>
    <property type="match status" value="2"/>
</dbReference>
<evidence type="ECO:0000259" key="8">
    <source>
        <dbReference type="PROSITE" id="PS50128"/>
    </source>
</evidence>
<dbReference type="InterPro" id="IPR035967">
    <property type="entry name" value="SWAP/Surp_sf"/>
</dbReference>
<keyword evidence="2" id="KW-0677">Repeat</keyword>
<dbReference type="PANTHER" id="PTHR13161:SF15">
    <property type="entry name" value="SPLICING FACTOR, SUPPRESSOR OF WHITE-APRICOT HOMOLOG"/>
    <property type="match status" value="1"/>
</dbReference>
<dbReference type="PROSITE" id="PS50128">
    <property type="entry name" value="SURP"/>
    <property type="match status" value="2"/>
</dbReference>
<evidence type="ECO:0000313" key="10">
    <source>
        <dbReference type="Proteomes" id="UP001212152"/>
    </source>
</evidence>
<evidence type="ECO:0000313" key="9">
    <source>
        <dbReference type="EMBL" id="KAJ3175526.1"/>
    </source>
</evidence>
<evidence type="ECO:0000256" key="2">
    <source>
        <dbReference type="ARBA" id="ARBA00022737"/>
    </source>
</evidence>
<keyword evidence="3" id="KW-0694">RNA-binding</keyword>
<dbReference type="GO" id="GO:0003723">
    <property type="term" value="F:RNA binding"/>
    <property type="evidence" value="ECO:0007669"/>
    <property type="project" value="UniProtKB-KW"/>
</dbReference>
<comment type="caution">
    <text evidence="9">The sequence shown here is derived from an EMBL/GenBank/DDBJ whole genome shotgun (WGS) entry which is preliminary data.</text>
</comment>
<dbReference type="InterPro" id="IPR000061">
    <property type="entry name" value="Surp"/>
</dbReference>
<gene>
    <name evidence="9" type="ORF">HDU87_006189</name>
</gene>
<dbReference type="GO" id="GO:0000395">
    <property type="term" value="P:mRNA 5'-splice site recognition"/>
    <property type="evidence" value="ECO:0007669"/>
    <property type="project" value="TreeGrafter"/>
</dbReference>
<keyword evidence="6" id="KW-0508">mRNA splicing</keyword>
<evidence type="ECO:0000256" key="5">
    <source>
        <dbReference type="ARBA" id="ARBA00023163"/>
    </source>
</evidence>
<keyword evidence="10" id="KW-1185">Reference proteome</keyword>
<feature type="compositionally biased region" description="Basic residues" evidence="7">
    <location>
        <begin position="1"/>
        <end position="13"/>
    </location>
</feature>
<keyword evidence="4" id="KW-0805">Transcription regulation</keyword>
<sequence length="468" mass="51467">MTTTRQHHGRHSKPQQQQSAPAQDLLAFGYTCRLFRDDELAARLETGRHLLPWGHSGDSSQDAPLMIDRYDVRNLLDSLSDFEQSAQEDEVDGITAADIGCDYDVDNDVDDLAADAGWKEALDAERYQDVDADEEAFLAMDEAEQAAFLEEKRQGSARTEDGFNAQRWEYINAPAPPPKEEEIDPTPPPNPFVLKYPAPPGIAPPHTDRLAAIIEKTAKFINTSGNPQMEFLVKAKQSGNPDFRFLDADSVLHPYYKHVRKLVGTALGGLDAYGSDSDSEDRDGGNDVHAEESDTKRGEEAGEEASTEPAASGVLRAFPPGVPESLPPPWVPLPPLLPAPLLLPPTDDTESQFPPPELRAVIDKLALFVARNGADFESKVKAKNRDDPRFSFLLPWNKWHAYYSQVRDDHLNNPMLNRDPAQVAADEGAERNAKRARAKAALEKVRAAGGGGGGGSVEPKRRKLDQKP</sequence>
<protein>
    <recommendedName>
        <fullName evidence="8">SURP motif domain-containing protein</fullName>
    </recommendedName>
</protein>
<feature type="region of interest" description="Disordered" evidence="7">
    <location>
        <begin position="1"/>
        <end position="22"/>
    </location>
</feature>
<evidence type="ECO:0000256" key="6">
    <source>
        <dbReference type="ARBA" id="ARBA00023187"/>
    </source>
</evidence>
<dbReference type="AlphaFoldDB" id="A0AAD5XKP2"/>
<dbReference type="InterPro" id="IPR040397">
    <property type="entry name" value="SWAP"/>
</dbReference>
<dbReference type="SMART" id="SM01141">
    <property type="entry name" value="DRY_EERY"/>
    <property type="match status" value="1"/>
</dbReference>
<dbReference type="InterPro" id="IPR019147">
    <property type="entry name" value="SWAP_N_domain"/>
</dbReference>
<dbReference type="FunFam" id="1.10.10.790:FF:000002">
    <property type="entry name" value="Splicing factor 3A subunit 1"/>
    <property type="match status" value="1"/>
</dbReference>
<dbReference type="PANTHER" id="PTHR13161">
    <property type="entry name" value="SPLICING FACTOR SUPPRESSOR OF WHITE APRICOT"/>
    <property type="match status" value="1"/>
</dbReference>
<dbReference type="Proteomes" id="UP001212152">
    <property type="component" value="Unassembled WGS sequence"/>
</dbReference>
<reference evidence="9" key="1">
    <citation type="submission" date="2020-05" db="EMBL/GenBank/DDBJ databases">
        <title>Phylogenomic resolution of chytrid fungi.</title>
        <authorList>
            <person name="Stajich J.E."/>
            <person name="Amses K."/>
            <person name="Simmons R."/>
            <person name="Seto K."/>
            <person name="Myers J."/>
            <person name="Bonds A."/>
            <person name="Quandt C.A."/>
            <person name="Barry K."/>
            <person name="Liu P."/>
            <person name="Grigoriev I."/>
            <person name="Longcore J.E."/>
            <person name="James T.Y."/>
        </authorList>
    </citation>
    <scope>NUCLEOTIDE SEQUENCE</scope>
    <source>
        <strain evidence="9">JEL0379</strain>
    </source>
</reference>
<feature type="compositionally biased region" description="Basic and acidic residues" evidence="7">
    <location>
        <begin position="282"/>
        <end position="300"/>
    </location>
</feature>